<sequence>MADTNANTFYAKKLYVFDGDKPIEAVIRNYEKADMDALIRVQQESFPPPFPSELWWNEEQLTEHITRFPQGALCVEVEGRIVGSITGLLVDYDEKHAADHSWSTLTDDGYIRTHRPDGDTLYIVDICVMPAYRKFGLGKWMMQSMYEVVVHLGLRRLLGGGRMPGYHKQAESMTVEEYVKAVMAGVCKDPVITFLLRCGRTPVQVVPDYLQDEESLNYALLMEWRNPFRNRT</sequence>
<dbReference type="InterPro" id="IPR016181">
    <property type="entry name" value="Acyl_CoA_acyltransferase"/>
</dbReference>
<evidence type="ECO:0000313" key="2">
    <source>
        <dbReference type="EMBL" id="MEB4798653.1"/>
    </source>
</evidence>
<dbReference type="CDD" id="cd04301">
    <property type="entry name" value="NAT_SF"/>
    <property type="match status" value="1"/>
</dbReference>
<keyword evidence="3" id="KW-1185">Reference proteome</keyword>
<evidence type="ECO:0000313" key="3">
    <source>
        <dbReference type="Proteomes" id="UP001355653"/>
    </source>
</evidence>
<dbReference type="SUPFAM" id="SSF55729">
    <property type="entry name" value="Acyl-CoA N-acyltransferases (Nat)"/>
    <property type="match status" value="1"/>
</dbReference>
<reference evidence="2 3" key="1">
    <citation type="submission" date="2023-03" db="EMBL/GenBank/DDBJ databases">
        <title>Bacillus Genome Sequencing.</title>
        <authorList>
            <person name="Dunlap C."/>
        </authorList>
    </citation>
    <scope>NUCLEOTIDE SEQUENCE [LARGE SCALE GENOMIC DNA]</scope>
    <source>
        <strain evidence="2 3">NRS-1351</strain>
    </source>
</reference>
<dbReference type="PROSITE" id="PS51186">
    <property type="entry name" value="GNAT"/>
    <property type="match status" value="1"/>
</dbReference>
<dbReference type="InterPro" id="IPR000182">
    <property type="entry name" value="GNAT_dom"/>
</dbReference>
<evidence type="ECO:0000259" key="1">
    <source>
        <dbReference type="PROSITE" id="PS51186"/>
    </source>
</evidence>
<proteinExistence type="predicted"/>
<dbReference type="Gene3D" id="3.40.630.30">
    <property type="match status" value="1"/>
</dbReference>
<gene>
    <name evidence="2" type="ORF">P5G65_32635</name>
</gene>
<dbReference type="Pfam" id="PF00583">
    <property type="entry name" value="Acetyltransf_1"/>
    <property type="match status" value="1"/>
</dbReference>
<protein>
    <submittedName>
        <fullName evidence="2">GNAT family N-acetyltransferase</fullName>
    </submittedName>
</protein>
<dbReference type="RefSeq" id="WP_127456789.1">
    <property type="nucleotide sequence ID" value="NZ_JAROBY010000081.1"/>
</dbReference>
<comment type="caution">
    <text evidence="2">The sequence shown here is derived from an EMBL/GenBank/DDBJ whole genome shotgun (WGS) entry which is preliminary data.</text>
</comment>
<name>A0ABU6DLN8_9BACL</name>
<organism evidence="2 3">
    <name type="scientific">Paenibacillus chondroitinus</name>
    <dbReference type="NCBI Taxonomy" id="59842"/>
    <lineage>
        <taxon>Bacteria</taxon>
        <taxon>Bacillati</taxon>
        <taxon>Bacillota</taxon>
        <taxon>Bacilli</taxon>
        <taxon>Bacillales</taxon>
        <taxon>Paenibacillaceae</taxon>
        <taxon>Paenibacillus</taxon>
    </lineage>
</organism>
<feature type="domain" description="N-acetyltransferase" evidence="1">
    <location>
        <begin position="25"/>
        <end position="227"/>
    </location>
</feature>
<accession>A0ABU6DLN8</accession>
<dbReference type="Proteomes" id="UP001355653">
    <property type="component" value="Unassembled WGS sequence"/>
</dbReference>
<dbReference type="EMBL" id="JAROBY010000081">
    <property type="protein sequence ID" value="MEB4798653.1"/>
    <property type="molecule type" value="Genomic_DNA"/>
</dbReference>